<accession>A0A1B8PLF2</accession>
<name>A0A1B8PLF2_MORNO</name>
<sequence length="167" mass="17126">MGAKTAGLKYKGMIKIKKFKNICKIFAPRPSKVYHRMVYDVQSEFIMSNLNRKITGLAAATLLATGLSACKEEKMQAQPLAQGYQNADTAQPAVAQPNQAVVSDTKTAEGKCGEGKCGEAGCSATMGDNKSASASCGASTANADKSASAACGASTDKNANASCGGSK</sequence>
<proteinExistence type="predicted"/>
<organism evidence="1 2">
    <name type="scientific">Moraxella nonliquefaciens</name>
    <dbReference type="NCBI Taxonomy" id="478"/>
    <lineage>
        <taxon>Bacteria</taxon>
        <taxon>Pseudomonadati</taxon>
        <taxon>Pseudomonadota</taxon>
        <taxon>Gammaproteobacteria</taxon>
        <taxon>Moraxellales</taxon>
        <taxon>Moraxellaceae</taxon>
        <taxon>Moraxella</taxon>
    </lineage>
</organism>
<evidence type="ECO:0000313" key="2">
    <source>
        <dbReference type="Proteomes" id="UP000092671"/>
    </source>
</evidence>
<dbReference type="AlphaFoldDB" id="A0A1B8PLF2"/>
<protein>
    <submittedName>
        <fullName evidence="1">Uncharacterized protein</fullName>
    </submittedName>
</protein>
<gene>
    <name evidence="1" type="ORF">A9Z60_05925</name>
</gene>
<comment type="caution">
    <text evidence="1">The sequence shown here is derived from an EMBL/GenBank/DDBJ whole genome shotgun (WGS) entry which is preliminary data.</text>
</comment>
<reference evidence="1 2" key="1">
    <citation type="submission" date="2016-06" db="EMBL/GenBank/DDBJ databases">
        <title>Draft genome of Moraxella nonliquefaciens CCUG 60284.</title>
        <authorList>
            <person name="Salva-Serra F."/>
            <person name="Engstrom-Jakobsson H."/>
            <person name="Thorell K."/>
            <person name="Gonzales-Siles L."/>
            <person name="Karlsson R."/>
            <person name="Boulund F."/>
            <person name="Engstrand L."/>
            <person name="Kristiansson E."/>
            <person name="Moore E."/>
        </authorList>
    </citation>
    <scope>NUCLEOTIDE SEQUENCE [LARGE SCALE GENOMIC DNA]</scope>
    <source>
        <strain evidence="1 2">CCUG 60284</strain>
    </source>
</reference>
<dbReference type="EMBL" id="LZDN01000003">
    <property type="protein sequence ID" value="OBX51821.1"/>
    <property type="molecule type" value="Genomic_DNA"/>
</dbReference>
<dbReference type="Proteomes" id="UP000092671">
    <property type="component" value="Unassembled WGS sequence"/>
</dbReference>
<evidence type="ECO:0000313" key="1">
    <source>
        <dbReference type="EMBL" id="OBX51821.1"/>
    </source>
</evidence>